<feature type="domain" description="DUF7878" evidence="1">
    <location>
        <begin position="9"/>
        <end position="134"/>
    </location>
</feature>
<sequence>MDMNSFSVNYRFTSNFNRLSFSERMDVANLYLIEGILVIKIGDKVYFEEDVALLEFWILLDRWLKNIESENIRAFRYYTLEMDDNIPLFSLIPYQDKFLIEVIEVKEMAANLLPQDKVIEAFKKVHSHLYNDIQNHYGIYIDDYLDKVPF</sequence>
<evidence type="ECO:0000313" key="2">
    <source>
        <dbReference type="EMBL" id="TDM15398.1"/>
    </source>
</evidence>
<dbReference type="InterPro" id="IPR057200">
    <property type="entry name" value="DUF7878"/>
</dbReference>
<evidence type="ECO:0000259" key="1">
    <source>
        <dbReference type="Pfam" id="PF25297"/>
    </source>
</evidence>
<dbReference type="Proteomes" id="UP000294843">
    <property type="component" value="Unassembled WGS sequence"/>
</dbReference>
<comment type="caution">
    <text evidence="2">The sequence shown here is derived from an EMBL/GenBank/DDBJ whole genome shotgun (WGS) entry which is preliminary data.</text>
</comment>
<keyword evidence="3" id="KW-1185">Reference proteome</keyword>
<name>A0A4R6C2B3_9STAP</name>
<dbReference type="Pfam" id="PF25297">
    <property type="entry name" value="DUF7878"/>
    <property type="match status" value="1"/>
</dbReference>
<gene>
    <name evidence="2" type="ORF">ERX55_00380</name>
</gene>
<reference evidence="2 3" key="1">
    <citation type="submission" date="2019-01" db="EMBL/GenBank/DDBJ databases">
        <title>Draft genome sequences of the type strains of six Macrococcus species.</title>
        <authorList>
            <person name="Mazhar S."/>
            <person name="Altermann E."/>
            <person name="Hill C."/>
            <person name="Mcauliffe O."/>
        </authorList>
    </citation>
    <scope>NUCLEOTIDE SEQUENCE [LARGE SCALE GENOMIC DNA]</scope>
    <source>
        <strain evidence="2 3">ATCC 51825</strain>
    </source>
</reference>
<dbReference type="RefSeq" id="WP_165983661.1">
    <property type="nucleotide sequence ID" value="NZ_SCWF01000001.1"/>
</dbReference>
<dbReference type="EMBL" id="SCWF01000001">
    <property type="protein sequence ID" value="TDM15398.1"/>
    <property type="molecule type" value="Genomic_DNA"/>
</dbReference>
<proteinExistence type="predicted"/>
<dbReference type="AlphaFoldDB" id="A0A4R6C2B3"/>
<evidence type="ECO:0000313" key="3">
    <source>
        <dbReference type="Proteomes" id="UP000294843"/>
    </source>
</evidence>
<accession>A0A4R6C2B3</accession>
<organism evidence="2 3">
    <name type="scientific">Macrococcus bovicus</name>
    <dbReference type="NCBI Taxonomy" id="69968"/>
    <lineage>
        <taxon>Bacteria</taxon>
        <taxon>Bacillati</taxon>
        <taxon>Bacillota</taxon>
        <taxon>Bacilli</taxon>
        <taxon>Bacillales</taxon>
        <taxon>Staphylococcaceae</taxon>
        <taxon>Macrococcus</taxon>
    </lineage>
</organism>
<protein>
    <recommendedName>
        <fullName evidence="1">DUF7878 domain-containing protein</fullName>
    </recommendedName>
</protein>